<evidence type="ECO:0000313" key="4">
    <source>
        <dbReference type="Proteomes" id="UP000677803"/>
    </source>
</evidence>
<feature type="compositionally biased region" description="Basic and acidic residues" evidence="1">
    <location>
        <begin position="241"/>
        <end position="258"/>
    </location>
</feature>
<accession>A0A8S4B9V5</accession>
<sequence length="292" mass="32055">MMTVTVVAAVAKALACEASVSVARGMSREMTVWAVAVGWHRTGQRAGRVRPALVGSRRRFDAGRRSVSLDWVRPRCGVDLWEEGFPPLLGGGRNEQVTTGALQQPERDPLLQNSRPGLGQLHQREPPSPEHPPDQDPDDVAEHHAARDEGGADQEEHPREGKGGEADAAQKSSGRLRVQGRQSHTGQRNRKQAFRGCLHVHFLQEVQEAVKEARGGGQQGEKEDEPHRAEAFLHAATQKQHSRDVEQELSKGSVVERIHKDPVDVPTLKNTLTDAEDALSQVQISLDAKQNT</sequence>
<feature type="region of interest" description="Disordered" evidence="1">
    <location>
        <begin position="236"/>
        <end position="258"/>
    </location>
</feature>
<evidence type="ECO:0000256" key="1">
    <source>
        <dbReference type="SAM" id="MobiDB-lite"/>
    </source>
</evidence>
<protein>
    <submittedName>
        <fullName evidence="3">(Atlantic silverside) hypothetical protein</fullName>
    </submittedName>
</protein>
<keyword evidence="2" id="KW-0732">Signal</keyword>
<dbReference type="AlphaFoldDB" id="A0A8S4B9V5"/>
<proteinExistence type="predicted"/>
<feature type="region of interest" description="Disordered" evidence="1">
    <location>
        <begin position="103"/>
        <end position="191"/>
    </location>
</feature>
<feature type="chain" id="PRO_5035777819" evidence="2">
    <location>
        <begin position="19"/>
        <end position="292"/>
    </location>
</feature>
<feature type="signal peptide" evidence="2">
    <location>
        <begin position="1"/>
        <end position="18"/>
    </location>
</feature>
<evidence type="ECO:0000256" key="2">
    <source>
        <dbReference type="SAM" id="SignalP"/>
    </source>
</evidence>
<organism evidence="3 4">
    <name type="scientific">Menidia menidia</name>
    <name type="common">Atlantic silverside</name>
    <dbReference type="NCBI Taxonomy" id="238744"/>
    <lineage>
        <taxon>Eukaryota</taxon>
        <taxon>Metazoa</taxon>
        <taxon>Chordata</taxon>
        <taxon>Craniata</taxon>
        <taxon>Vertebrata</taxon>
        <taxon>Euteleostomi</taxon>
        <taxon>Actinopterygii</taxon>
        <taxon>Neopterygii</taxon>
        <taxon>Teleostei</taxon>
        <taxon>Neoteleostei</taxon>
        <taxon>Acanthomorphata</taxon>
        <taxon>Ovalentaria</taxon>
        <taxon>Atherinomorphae</taxon>
        <taxon>Atheriniformes</taxon>
        <taxon>Atherinopsidae</taxon>
        <taxon>Menidiinae</taxon>
        <taxon>Menidia</taxon>
    </lineage>
</organism>
<dbReference type="EMBL" id="CAJRST010016668">
    <property type="protein sequence ID" value="CAG5938597.1"/>
    <property type="molecule type" value="Genomic_DNA"/>
</dbReference>
<keyword evidence="4" id="KW-1185">Reference proteome</keyword>
<gene>
    <name evidence="3" type="ORF">MMEN_LOCUS13738</name>
</gene>
<evidence type="ECO:0000313" key="3">
    <source>
        <dbReference type="EMBL" id="CAG5938597.1"/>
    </source>
</evidence>
<comment type="caution">
    <text evidence="3">The sequence shown here is derived from an EMBL/GenBank/DDBJ whole genome shotgun (WGS) entry which is preliminary data.</text>
</comment>
<dbReference type="Proteomes" id="UP000677803">
    <property type="component" value="Unassembled WGS sequence"/>
</dbReference>
<reference evidence="3" key="1">
    <citation type="submission" date="2021-05" db="EMBL/GenBank/DDBJ databases">
        <authorList>
            <person name="Tigano A."/>
        </authorList>
    </citation>
    <scope>NUCLEOTIDE SEQUENCE</scope>
</reference>
<name>A0A8S4B9V5_9TELE</name>
<feature type="compositionally biased region" description="Basic and acidic residues" evidence="1">
    <location>
        <begin position="122"/>
        <end position="165"/>
    </location>
</feature>